<dbReference type="AlphaFoldDB" id="A0A418WMT5"/>
<dbReference type="RefSeq" id="WP_119763294.1">
    <property type="nucleotide sequence ID" value="NZ_QYUM01000003.1"/>
</dbReference>
<keyword evidence="3" id="KW-0143">Chaperone</keyword>
<dbReference type="InterPro" id="IPR005631">
    <property type="entry name" value="SDH"/>
</dbReference>
<dbReference type="GO" id="GO:0006099">
    <property type="term" value="P:tricarboxylic acid cycle"/>
    <property type="evidence" value="ECO:0007669"/>
    <property type="project" value="TreeGrafter"/>
</dbReference>
<dbReference type="Pfam" id="PF03937">
    <property type="entry name" value="Sdh5"/>
    <property type="match status" value="1"/>
</dbReference>
<sequence>MDAETRLKRLRFRAWHRGTREADMLVGGFFDTYSESWTLEEVDLFEVLIEEADVDILAWAMDTADVPERYQGPMMTAIKKLDYIPVAR</sequence>
<comment type="similarity">
    <text evidence="1">Belongs to the SdhE FAD assembly factor family.</text>
</comment>
<evidence type="ECO:0000313" key="4">
    <source>
        <dbReference type="EMBL" id="RJF91307.1"/>
    </source>
</evidence>
<gene>
    <name evidence="4" type="ORF">D3876_14470</name>
</gene>
<dbReference type="OrthoDB" id="9807264at2"/>
<dbReference type="PANTHER" id="PTHR12469">
    <property type="entry name" value="PROTEIN EMI5 HOMOLOG, MITOCHONDRIAL"/>
    <property type="match status" value="1"/>
</dbReference>
<keyword evidence="5" id="KW-1185">Reference proteome</keyword>
<evidence type="ECO:0000256" key="2">
    <source>
        <dbReference type="ARBA" id="ARBA00019418"/>
    </source>
</evidence>
<accession>A0A418WMT5</accession>
<dbReference type="SUPFAM" id="SSF109910">
    <property type="entry name" value="YgfY-like"/>
    <property type="match status" value="1"/>
</dbReference>
<dbReference type="Proteomes" id="UP000286100">
    <property type="component" value="Unassembled WGS sequence"/>
</dbReference>
<dbReference type="EMBL" id="QYUM01000003">
    <property type="protein sequence ID" value="RJF91307.1"/>
    <property type="molecule type" value="Genomic_DNA"/>
</dbReference>
<evidence type="ECO:0000313" key="5">
    <source>
        <dbReference type="Proteomes" id="UP000286100"/>
    </source>
</evidence>
<dbReference type="InterPro" id="IPR036714">
    <property type="entry name" value="SDH_sf"/>
</dbReference>
<protein>
    <recommendedName>
        <fullName evidence="2">FAD assembly factor SdhE</fullName>
    </recommendedName>
</protein>
<comment type="caution">
    <text evidence="4">The sequence shown here is derived from an EMBL/GenBank/DDBJ whole genome shotgun (WGS) entry which is preliminary data.</text>
</comment>
<dbReference type="Gene3D" id="1.10.150.250">
    <property type="entry name" value="Flavinator of succinate dehydrogenase"/>
    <property type="match status" value="1"/>
</dbReference>
<dbReference type="PANTHER" id="PTHR12469:SF2">
    <property type="entry name" value="SUCCINATE DEHYDROGENASE ASSEMBLY FACTOR 2, MITOCHONDRIAL"/>
    <property type="match status" value="1"/>
</dbReference>
<name>A0A418WMT5_9SPHN</name>
<organism evidence="4 5">
    <name type="scientific">Sphingomonas cavernae</name>
    <dbReference type="NCBI Taxonomy" id="2320861"/>
    <lineage>
        <taxon>Bacteria</taxon>
        <taxon>Pseudomonadati</taxon>
        <taxon>Pseudomonadota</taxon>
        <taxon>Alphaproteobacteria</taxon>
        <taxon>Sphingomonadales</taxon>
        <taxon>Sphingomonadaceae</taxon>
        <taxon>Sphingomonas</taxon>
    </lineage>
</organism>
<reference evidence="4 5" key="1">
    <citation type="submission" date="2018-09" db="EMBL/GenBank/DDBJ databases">
        <authorList>
            <person name="Zhu H."/>
        </authorList>
    </citation>
    <scope>NUCLEOTIDE SEQUENCE [LARGE SCALE GENOMIC DNA]</scope>
    <source>
        <strain evidence="4 5">K2R01-6</strain>
    </source>
</reference>
<evidence type="ECO:0000256" key="3">
    <source>
        <dbReference type="ARBA" id="ARBA00023186"/>
    </source>
</evidence>
<proteinExistence type="inferred from homology"/>
<evidence type="ECO:0000256" key="1">
    <source>
        <dbReference type="ARBA" id="ARBA00008571"/>
    </source>
</evidence>